<evidence type="ECO:0000256" key="4">
    <source>
        <dbReference type="ARBA" id="ARBA00022898"/>
    </source>
</evidence>
<evidence type="ECO:0000256" key="2">
    <source>
        <dbReference type="ARBA" id="ARBA00009533"/>
    </source>
</evidence>
<name>A0A0E9MZS3_9BACT</name>
<evidence type="ECO:0000256" key="5">
    <source>
        <dbReference type="ARBA" id="ARBA00023239"/>
    </source>
</evidence>
<sequence length="492" mass="53731">MTTNKIDMTPAEFRQAGYVLVDRIADFLGRIRQMPVTRGEQPSQLRVLLGQEGLPIEGKSPGELLEHAADLVLEHSLLNGHPQFYGYITASAAPIGALADLLAAAVNPNVGAQVLSPVATEIERQTILWLAQFIGLPTTWGGLLVSGGNMANLTGFLTGWQVKNNQAGGNKKWKIYCSHRTHIWIEKAVLLCGTGKASLQMISTGNDGRIDIGVLESTIREDVENGFAPLMIIGSAGDVSTGAVDDLAALGTVAATYSAWYHIDGAYGMPAACLPGLQNMFRGRESADSIALDPHKWLYSALEAGCTLVKDPRHLVQTFSSHPSYFNFEGNGEEQPVNYYEYGLQNSRGFRALKVWLGLQQAGLNGYRTMIAENIRLSRLMFQLADSESALEAVTQNLSITTFRFIPAGTEVSGADPQIQEQLNRFNEKLLNQLQQEGNIFLSHGLIDDKYCLRACVVNFRTTEEDIRAMIATVVMQGNLLLKTFPLEGLAK</sequence>
<dbReference type="InterPro" id="IPR015422">
    <property type="entry name" value="PyrdxlP-dep_Trfase_small"/>
</dbReference>
<dbReference type="RefSeq" id="WP_046368281.1">
    <property type="nucleotide sequence ID" value="NZ_BBWV01000001.1"/>
</dbReference>
<comment type="similarity">
    <text evidence="2 7">Belongs to the group II decarboxylase family.</text>
</comment>
<protein>
    <submittedName>
        <fullName evidence="8">Putative aromatic L-amino acid decarboxylase</fullName>
    </submittedName>
</protein>
<dbReference type="GO" id="GO:0030170">
    <property type="term" value="F:pyridoxal phosphate binding"/>
    <property type="evidence" value="ECO:0007669"/>
    <property type="project" value="InterPro"/>
</dbReference>
<dbReference type="PRINTS" id="PR00800">
    <property type="entry name" value="YHDCRBOXLASE"/>
</dbReference>
<reference evidence="8 9" key="1">
    <citation type="submission" date="2015-04" db="EMBL/GenBank/DDBJ databases">
        <title>Whole genome shotgun sequence of Flavihumibacter petaseus NBRC 106054.</title>
        <authorList>
            <person name="Miyazawa S."/>
            <person name="Hosoyama A."/>
            <person name="Hashimoto M."/>
            <person name="Noguchi M."/>
            <person name="Tsuchikane K."/>
            <person name="Ohji S."/>
            <person name="Yamazoe A."/>
            <person name="Ichikawa N."/>
            <person name="Kimura A."/>
            <person name="Fujita N."/>
        </authorList>
    </citation>
    <scope>NUCLEOTIDE SEQUENCE [LARGE SCALE GENOMIC DNA]</scope>
    <source>
        <strain evidence="8 9">NBRC 106054</strain>
    </source>
</reference>
<keyword evidence="5 7" id="KW-0456">Lyase</keyword>
<gene>
    <name evidence="8" type="ORF">FPE01S_01_16450</name>
</gene>
<accession>A0A0E9MZS3</accession>
<dbReference type="GO" id="GO:0006520">
    <property type="term" value="P:amino acid metabolic process"/>
    <property type="evidence" value="ECO:0007669"/>
    <property type="project" value="InterPro"/>
</dbReference>
<evidence type="ECO:0000313" key="8">
    <source>
        <dbReference type="EMBL" id="GAO42630.1"/>
    </source>
</evidence>
<evidence type="ECO:0000256" key="3">
    <source>
        <dbReference type="ARBA" id="ARBA00022793"/>
    </source>
</evidence>
<feature type="modified residue" description="N6-(pyridoxal phosphate)lysine" evidence="6">
    <location>
        <position position="296"/>
    </location>
</feature>
<evidence type="ECO:0000256" key="1">
    <source>
        <dbReference type="ARBA" id="ARBA00001933"/>
    </source>
</evidence>
<dbReference type="STRING" id="1220578.FPE01S_01_16450"/>
<dbReference type="PANTHER" id="PTHR11999">
    <property type="entry name" value="GROUP II PYRIDOXAL-5-PHOSPHATE DECARBOXYLASE"/>
    <property type="match status" value="1"/>
</dbReference>
<comment type="cofactor">
    <cofactor evidence="1 6 7">
        <name>pyridoxal 5'-phosphate</name>
        <dbReference type="ChEBI" id="CHEBI:597326"/>
    </cofactor>
</comment>
<keyword evidence="9" id="KW-1185">Reference proteome</keyword>
<dbReference type="Proteomes" id="UP000033121">
    <property type="component" value="Unassembled WGS sequence"/>
</dbReference>
<proteinExistence type="inferred from homology"/>
<dbReference type="GO" id="GO:0016831">
    <property type="term" value="F:carboxy-lyase activity"/>
    <property type="evidence" value="ECO:0007669"/>
    <property type="project" value="UniProtKB-KW"/>
</dbReference>
<evidence type="ECO:0000256" key="6">
    <source>
        <dbReference type="PIRSR" id="PIRSR602129-50"/>
    </source>
</evidence>
<dbReference type="Gene3D" id="1.20.1340.10">
    <property type="entry name" value="dopa decarboxylase, N-terminal domain"/>
    <property type="match status" value="1"/>
</dbReference>
<dbReference type="InterPro" id="IPR002129">
    <property type="entry name" value="PyrdxlP-dep_de-COase"/>
</dbReference>
<dbReference type="Pfam" id="PF00282">
    <property type="entry name" value="Pyridoxal_deC"/>
    <property type="match status" value="1"/>
</dbReference>
<dbReference type="Gene3D" id="3.90.1150.10">
    <property type="entry name" value="Aspartate Aminotransferase, domain 1"/>
    <property type="match status" value="1"/>
</dbReference>
<dbReference type="OrthoDB" id="9803665at2"/>
<dbReference type="Gene3D" id="3.40.640.10">
    <property type="entry name" value="Type I PLP-dependent aspartate aminotransferase-like (Major domain)"/>
    <property type="match status" value="1"/>
</dbReference>
<dbReference type="GO" id="GO:0019752">
    <property type="term" value="P:carboxylic acid metabolic process"/>
    <property type="evidence" value="ECO:0007669"/>
    <property type="project" value="InterPro"/>
</dbReference>
<dbReference type="InterPro" id="IPR010977">
    <property type="entry name" value="Aromatic_deC"/>
</dbReference>
<dbReference type="InterPro" id="IPR015424">
    <property type="entry name" value="PyrdxlP-dep_Trfase"/>
</dbReference>
<dbReference type="SUPFAM" id="SSF53383">
    <property type="entry name" value="PLP-dependent transferases"/>
    <property type="match status" value="1"/>
</dbReference>
<comment type="caution">
    <text evidence="8">The sequence shown here is derived from an EMBL/GenBank/DDBJ whole genome shotgun (WGS) entry which is preliminary data.</text>
</comment>
<dbReference type="PANTHER" id="PTHR11999:SF70">
    <property type="entry name" value="MIP05841P"/>
    <property type="match status" value="1"/>
</dbReference>
<dbReference type="AlphaFoldDB" id="A0A0E9MZS3"/>
<evidence type="ECO:0000256" key="7">
    <source>
        <dbReference type="RuleBase" id="RU000382"/>
    </source>
</evidence>
<keyword evidence="4 6" id="KW-0663">Pyridoxal phosphate</keyword>
<dbReference type="InterPro" id="IPR015421">
    <property type="entry name" value="PyrdxlP-dep_Trfase_major"/>
</dbReference>
<dbReference type="EMBL" id="BBWV01000001">
    <property type="protein sequence ID" value="GAO42630.1"/>
    <property type="molecule type" value="Genomic_DNA"/>
</dbReference>
<keyword evidence="3" id="KW-0210">Decarboxylase</keyword>
<organism evidence="8 9">
    <name type="scientific">Flavihumibacter petaseus NBRC 106054</name>
    <dbReference type="NCBI Taxonomy" id="1220578"/>
    <lineage>
        <taxon>Bacteria</taxon>
        <taxon>Pseudomonadati</taxon>
        <taxon>Bacteroidota</taxon>
        <taxon>Chitinophagia</taxon>
        <taxon>Chitinophagales</taxon>
        <taxon>Chitinophagaceae</taxon>
        <taxon>Flavihumibacter</taxon>
    </lineage>
</organism>
<evidence type="ECO:0000313" key="9">
    <source>
        <dbReference type="Proteomes" id="UP000033121"/>
    </source>
</evidence>